<dbReference type="Pfam" id="PF14255">
    <property type="entry name" value="Zn_ribbon_21"/>
    <property type="match status" value="1"/>
</dbReference>
<sequence>MLDTVLIDCPYCGEPIEIYVEPAEESHRYIEDCSVCCRPITVSVQVDIDGEMSVSASSQDDA</sequence>
<gene>
    <name evidence="1" type="ORF">ISP17_09605</name>
</gene>
<name>A0ABW8JWR4_9GAMM</name>
<reference evidence="1 2" key="1">
    <citation type="submission" date="2020-10" db="EMBL/GenBank/DDBJ databases">
        <title>Phylogeny of dyella-like bacteria.</title>
        <authorList>
            <person name="Fu J."/>
        </authorList>
    </citation>
    <scope>NUCLEOTIDE SEQUENCE [LARGE SCALE GENOMIC DNA]</scope>
    <source>
        <strain evidence="1 2">Gsoil3046</strain>
    </source>
</reference>
<dbReference type="RefSeq" id="WP_404632494.1">
    <property type="nucleotide sequence ID" value="NZ_JADIKM010000002.1"/>
</dbReference>
<accession>A0ABW8JWR4</accession>
<organism evidence="1 2">
    <name type="scientific">Dyella ginsengisoli</name>
    <dbReference type="NCBI Taxonomy" id="363848"/>
    <lineage>
        <taxon>Bacteria</taxon>
        <taxon>Pseudomonadati</taxon>
        <taxon>Pseudomonadota</taxon>
        <taxon>Gammaproteobacteria</taxon>
        <taxon>Lysobacterales</taxon>
        <taxon>Rhodanobacteraceae</taxon>
        <taxon>Dyella</taxon>
    </lineage>
</organism>
<evidence type="ECO:0000313" key="1">
    <source>
        <dbReference type="EMBL" id="MFK2904222.1"/>
    </source>
</evidence>
<comment type="caution">
    <text evidence="1">The sequence shown here is derived from an EMBL/GenBank/DDBJ whole genome shotgun (WGS) entry which is preliminary data.</text>
</comment>
<keyword evidence="2" id="KW-1185">Reference proteome</keyword>
<dbReference type="InterPro" id="IPR025990">
    <property type="entry name" value="zinc_ribbon_bacterial"/>
</dbReference>
<protein>
    <submittedName>
        <fullName evidence="1">CPXCG motif-containing cysteine-rich protein</fullName>
    </submittedName>
</protein>
<proteinExistence type="predicted"/>
<dbReference type="PIRSF" id="PIRSF037225">
    <property type="entry name" value="UCP037225"/>
    <property type="match status" value="1"/>
</dbReference>
<dbReference type="InterPro" id="IPR017143">
    <property type="entry name" value="UCP037225"/>
</dbReference>
<dbReference type="EMBL" id="JADIKM010000002">
    <property type="protein sequence ID" value="MFK2904222.1"/>
    <property type="molecule type" value="Genomic_DNA"/>
</dbReference>
<evidence type="ECO:0000313" key="2">
    <source>
        <dbReference type="Proteomes" id="UP001620460"/>
    </source>
</evidence>
<dbReference type="Proteomes" id="UP001620460">
    <property type="component" value="Unassembled WGS sequence"/>
</dbReference>